<evidence type="ECO:0000256" key="1">
    <source>
        <dbReference type="SAM" id="MobiDB-lite"/>
    </source>
</evidence>
<sequence>MILVPFLLLSVSIPAVASVTEGGAGARDSGFPPAVARAPAAVPAAAMPPVELAQMTIEQRVIIRVPMVRPGLPPPDMQRPRRRGDPLPPAPAPPQAMKWEERKGPKCVQLAQLRAAAITSSRGVDLMLRDASRLRAHLSRECRPEALYSGFYIQPDDDGSLCAGRDRLLARSGANCTITEFKRLVPDK</sequence>
<gene>
    <name evidence="3" type="ORF">GGR43_000784</name>
</gene>
<comment type="caution">
    <text evidence="3">The sequence shown here is derived from an EMBL/GenBank/DDBJ whole genome shotgun (WGS) entry which is preliminary data.</text>
</comment>
<proteinExistence type="predicted"/>
<name>A0A7W6BE09_9SPHN</name>
<dbReference type="AlphaFoldDB" id="A0A7W6BE09"/>
<evidence type="ECO:0000313" key="4">
    <source>
        <dbReference type="Proteomes" id="UP000571950"/>
    </source>
</evidence>
<organism evidence="3 4">
    <name type="scientific">Sphingobium jiangsuense</name>
    <dbReference type="NCBI Taxonomy" id="870476"/>
    <lineage>
        <taxon>Bacteria</taxon>
        <taxon>Pseudomonadati</taxon>
        <taxon>Pseudomonadota</taxon>
        <taxon>Alphaproteobacteria</taxon>
        <taxon>Sphingomonadales</taxon>
        <taxon>Sphingomonadaceae</taxon>
        <taxon>Sphingobium</taxon>
    </lineage>
</organism>
<dbReference type="Proteomes" id="UP000571950">
    <property type="component" value="Unassembled WGS sequence"/>
</dbReference>
<dbReference type="RefSeq" id="WP_343054423.1">
    <property type="nucleotide sequence ID" value="NZ_BSPS01000022.1"/>
</dbReference>
<feature type="region of interest" description="Disordered" evidence="1">
    <location>
        <begin position="69"/>
        <end position="96"/>
    </location>
</feature>
<keyword evidence="2" id="KW-0732">Signal</keyword>
<protein>
    <recommendedName>
        <fullName evidence="5">UrcA family protein</fullName>
    </recommendedName>
</protein>
<reference evidence="3 4" key="1">
    <citation type="submission" date="2020-08" db="EMBL/GenBank/DDBJ databases">
        <title>Genomic Encyclopedia of Type Strains, Phase IV (KMG-IV): sequencing the most valuable type-strain genomes for metagenomic binning, comparative biology and taxonomic classification.</title>
        <authorList>
            <person name="Goeker M."/>
        </authorList>
    </citation>
    <scope>NUCLEOTIDE SEQUENCE [LARGE SCALE GENOMIC DNA]</scope>
    <source>
        <strain evidence="3 4">DSM 26189</strain>
    </source>
</reference>
<evidence type="ECO:0008006" key="5">
    <source>
        <dbReference type="Google" id="ProtNLM"/>
    </source>
</evidence>
<dbReference type="EMBL" id="JACIDT010000002">
    <property type="protein sequence ID" value="MBB3925083.1"/>
    <property type="molecule type" value="Genomic_DNA"/>
</dbReference>
<feature type="signal peptide" evidence="2">
    <location>
        <begin position="1"/>
        <end position="17"/>
    </location>
</feature>
<evidence type="ECO:0000313" key="3">
    <source>
        <dbReference type="EMBL" id="MBB3925083.1"/>
    </source>
</evidence>
<accession>A0A7W6BE09</accession>
<evidence type="ECO:0000256" key="2">
    <source>
        <dbReference type="SAM" id="SignalP"/>
    </source>
</evidence>
<feature type="chain" id="PRO_5031055585" description="UrcA family protein" evidence="2">
    <location>
        <begin position="18"/>
        <end position="188"/>
    </location>
</feature>
<keyword evidence="4" id="KW-1185">Reference proteome</keyword>